<keyword evidence="5 6" id="KW-0560">Oxidoreductase</keyword>
<feature type="binding site" evidence="6">
    <location>
        <position position="285"/>
    </location>
    <ligand>
        <name>FAD</name>
        <dbReference type="ChEBI" id="CHEBI:57692"/>
    </ligand>
</feature>
<keyword evidence="3 6" id="KW-0274">FAD</keyword>
<evidence type="ECO:0000256" key="3">
    <source>
        <dbReference type="ARBA" id="ARBA00022827"/>
    </source>
</evidence>
<dbReference type="InterPro" id="IPR036188">
    <property type="entry name" value="FAD/NAD-bd_sf"/>
</dbReference>
<comment type="caution">
    <text evidence="8">The sequence shown here is derived from an EMBL/GenBank/DDBJ whole genome shotgun (WGS) entry which is preliminary data.</text>
</comment>
<dbReference type="AlphaFoldDB" id="A0A850R5F2"/>
<dbReference type="GO" id="GO:0050661">
    <property type="term" value="F:NADP binding"/>
    <property type="evidence" value="ECO:0007669"/>
    <property type="project" value="UniProtKB-UniRule"/>
</dbReference>
<comment type="catalytic activity">
    <reaction evidence="6">
        <text>2 reduced [2Fe-2S]-[ferredoxin] + NADP(+) + H(+) = 2 oxidized [2Fe-2S]-[ferredoxin] + NADPH</text>
        <dbReference type="Rhea" id="RHEA:20125"/>
        <dbReference type="Rhea" id="RHEA-COMP:10000"/>
        <dbReference type="Rhea" id="RHEA-COMP:10001"/>
        <dbReference type="ChEBI" id="CHEBI:15378"/>
        <dbReference type="ChEBI" id="CHEBI:33737"/>
        <dbReference type="ChEBI" id="CHEBI:33738"/>
        <dbReference type="ChEBI" id="CHEBI:57783"/>
        <dbReference type="ChEBI" id="CHEBI:58349"/>
        <dbReference type="EC" id="1.18.1.2"/>
    </reaction>
</comment>
<comment type="similarity">
    <text evidence="6">Belongs to the ferredoxin--NADP reductase type 2 family.</text>
</comment>
<keyword evidence="2 6" id="KW-0285">Flavoprotein</keyword>
<name>A0A850R5F2_9LACO</name>
<feature type="binding site" evidence="6">
    <location>
        <position position="48"/>
    </location>
    <ligand>
        <name>FAD</name>
        <dbReference type="ChEBI" id="CHEBI:57692"/>
    </ligand>
</feature>
<proteinExistence type="inferred from homology"/>
<feature type="binding site" evidence="6">
    <location>
        <position position="88"/>
    </location>
    <ligand>
        <name>FAD</name>
        <dbReference type="ChEBI" id="CHEBI:57692"/>
    </ligand>
</feature>
<dbReference type="SUPFAM" id="SSF51905">
    <property type="entry name" value="FAD/NAD(P)-binding domain"/>
    <property type="match status" value="1"/>
</dbReference>
<reference evidence="8 9" key="1">
    <citation type="submission" date="2020-06" db="EMBL/GenBank/DDBJ databases">
        <authorList>
            <person name="Kang J."/>
        </authorList>
    </citation>
    <scope>NUCLEOTIDE SEQUENCE [LARGE SCALE GENOMIC DNA]</scope>
    <source>
        <strain evidence="8 9">DCY120</strain>
    </source>
</reference>
<dbReference type="PRINTS" id="PR00368">
    <property type="entry name" value="FADPNR"/>
</dbReference>
<comment type="caution">
    <text evidence="6">Lacks conserved residue(s) required for the propagation of feature annotation.</text>
</comment>
<keyword evidence="9" id="KW-1185">Reference proteome</keyword>
<dbReference type="InterPro" id="IPR023753">
    <property type="entry name" value="FAD/NAD-binding_dom"/>
</dbReference>
<organism evidence="8 9">
    <name type="scientific">Bombilactobacillus apium</name>
    <dbReference type="NCBI Taxonomy" id="2675299"/>
    <lineage>
        <taxon>Bacteria</taxon>
        <taxon>Bacillati</taxon>
        <taxon>Bacillota</taxon>
        <taxon>Bacilli</taxon>
        <taxon>Lactobacillales</taxon>
        <taxon>Lactobacillaceae</taxon>
        <taxon>Bombilactobacillus</taxon>
    </lineage>
</organism>
<sequence length="329" mass="37002">MSDKIYDLVVVGGGPVGIFTAFYARMRSLDTVLLESMPRLGGQPQNLYAQKHLYDVAGQFNVQGSELIDHLLVGSERFNYPKLVNTTMLNFTWDSQNQFYQIKTNQEALRARALIITIGNGPFQPRKLAFDYAPEIEGHQLNYFVEDLEDYKDQTVLIAGGGDTAIDWALEINQISQKTYLLHRRNQFRALESSVEQLQQSTVELLTPEIIEGLHPLASNQLQVNYKTVKTGTQHQLIVNKLLVNYGITSDSRLLRSWGLNLQGPFIKVDSQMRTNLPQIYAAGDAVTYPGKQRLIALGFSEGPIAVNSLIQDLYPEQKAFGHSSSMFN</sequence>
<evidence type="ECO:0000313" key="8">
    <source>
        <dbReference type="EMBL" id="NVY97191.1"/>
    </source>
</evidence>
<evidence type="ECO:0000256" key="5">
    <source>
        <dbReference type="ARBA" id="ARBA00023002"/>
    </source>
</evidence>
<evidence type="ECO:0000256" key="6">
    <source>
        <dbReference type="HAMAP-Rule" id="MF_01685"/>
    </source>
</evidence>
<comment type="subunit">
    <text evidence="1 6">Homodimer.</text>
</comment>
<dbReference type="HAMAP" id="MF_01685">
    <property type="entry name" value="FENR2"/>
    <property type="match status" value="1"/>
</dbReference>
<feature type="binding site" evidence="6">
    <location>
        <position position="325"/>
    </location>
    <ligand>
        <name>FAD</name>
        <dbReference type="ChEBI" id="CHEBI:57692"/>
    </ligand>
</feature>
<accession>A0A850R5F2</accession>
<dbReference type="PRINTS" id="PR00469">
    <property type="entry name" value="PNDRDTASEII"/>
</dbReference>
<dbReference type="InterPro" id="IPR050097">
    <property type="entry name" value="Ferredoxin-NADP_redctase_2"/>
</dbReference>
<evidence type="ECO:0000259" key="7">
    <source>
        <dbReference type="Pfam" id="PF07992"/>
    </source>
</evidence>
<dbReference type="RefSeq" id="WP_176943355.1">
    <property type="nucleotide sequence ID" value="NZ_JABZEC010000013.1"/>
</dbReference>
<dbReference type="GO" id="GO:0004324">
    <property type="term" value="F:ferredoxin-NADP+ reductase activity"/>
    <property type="evidence" value="ECO:0007669"/>
    <property type="project" value="UniProtKB-UniRule"/>
</dbReference>
<dbReference type="EMBL" id="JABZEC010000013">
    <property type="protein sequence ID" value="NVY97191.1"/>
    <property type="molecule type" value="Genomic_DNA"/>
</dbReference>
<evidence type="ECO:0000313" key="9">
    <source>
        <dbReference type="Proteomes" id="UP000563523"/>
    </source>
</evidence>
<feature type="binding site" evidence="6">
    <location>
        <position position="123"/>
    </location>
    <ligand>
        <name>FAD</name>
        <dbReference type="ChEBI" id="CHEBI:57692"/>
    </ligand>
</feature>
<gene>
    <name evidence="8" type="ORF">HU830_08665</name>
</gene>
<keyword evidence="4 6" id="KW-0521">NADP</keyword>
<evidence type="ECO:0000256" key="1">
    <source>
        <dbReference type="ARBA" id="ARBA00011738"/>
    </source>
</evidence>
<comment type="cofactor">
    <cofactor evidence="6">
        <name>FAD</name>
        <dbReference type="ChEBI" id="CHEBI:57692"/>
    </cofactor>
    <text evidence="6">Binds 1 FAD per subunit.</text>
</comment>
<feature type="binding site" evidence="6">
    <location>
        <position position="43"/>
    </location>
    <ligand>
        <name>FAD</name>
        <dbReference type="ChEBI" id="CHEBI:57692"/>
    </ligand>
</feature>
<dbReference type="Proteomes" id="UP000563523">
    <property type="component" value="Unassembled WGS sequence"/>
</dbReference>
<dbReference type="Pfam" id="PF07992">
    <property type="entry name" value="Pyr_redox_2"/>
    <property type="match status" value="1"/>
</dbReference>
<dbReference type="InterPro" id="IPR022890">
    <property type="entry name" value="Fd--NADP_Rdtase_type_2"/>
</dbReference>
<evidence type="ECO:0000256" key="2">
    <source>
        <dbReference type="ARBA" id="ARBA00022630"/>
    </source>
</evidence>
<dbReference type="GO" id="GO:0050660">
    <property type="term" value="F:flavin adenine dinucleotide binding"/>
    <property type="evidence" value="ECO:0007669"/>
    <property type="project" value="UniProtKB-UniRule"/>
</dbReference>
<evidence type="ECO:0000256" key="4">
    <source>
        <dbReference type="ARBA" id="ARBA00022857"/>
    </source>
</evidence>
<dbReference type="Gene3D" id="3.50.50.60">
    <property type="entry name" value="FAD/NAD(P)-binding domain"/>
    <property type="match status" value="2"/>
</dbReference>
<feature type="domain" description="FAD/NAD(P)-binding" evidence="7">
    <location>
        <begin position="6"/>
        <end position="288"/>
    </location>
</feature>
<feature type="binding site" evidence="6">
    <location>
        <position position="35"/>
    </location>
    <ligand>
        <name>FAD</name>
        <dbReference type="ChEBI" id="CHEBI:57692"/>
    </ligand>
</feature>
<protein>
    <recommendedName>
        <fullName evidence="6">Ferredoxin--NADP reductase</fullName>
        <shortName evidence="6">FNR</shortName>
        <shortName evidence="6">Fd-NADP(+) reductase</shortName>
        <ecNumber evidence="6">1.18.1.2</ecNumber>
    </recommendedName>
</protein>
<dbReference type="PANTHER" id="PTHR48105">
    <property type="entry name" value="THIOREDOXIN REDUCTASE 1-RELATED-RELATED"/>
    <property type="match status" value="1"/>
</dbReference>
<dbReference type="EC" id="1.18.1.2" evidence="6"/>